<name>A0ABD5H7T3_9ENTR</name>
<keyword evidence="4 6" id="KW-1133">Transmembrane helix</keyword>
<keyword evidence="3 6" id="KW-0812">Transmembrane</keyword>
<evidence type="ECO:0000256" key="6">
    <source>
        <dbReference type="RuleBase" id="RU369037"/>
    </source>
</evidence>
<organism evidence="9 11">
    <name type="scientific">Klebsiella pasteurii</name>
    <dbReference type="NCBI Taxonomy" id="2587529"/>
    <lineage>
        <taxon>Bacteria</taxon>
        <taxon>Pseudomonadati</taxon>
        <taxon>Pseudomonadota</taxon>
        <taxon>Gammaproteobacteria</taxon>
        <taxon>Enterobacterales</taxon>
        <taxon>Enterobacteriaceae</taxon>
        <taxon>Klebsiella/Raoultella group</taxon>
        <taxon>Klebsiella</taxon>
    </lineage>
</organism>
<dbReference type="Proteomes" id="UP001221816">
    <property type="component" value="Unassembled WGS sequence"/>
</dbReference>
<comment type="caution">
    <text evidence="9">The sequence shown here is derived from an EMBL/GenBank/DDBJ whole genome shotgun (WGS) entry which is preliminary data.</text>
</comment>
<dbReference type="EMBL" id="JAWPBP010000001">
    <property type="protein sequence ID" value="MDW2714360.1"/>
    <property type="molecule type" value="Genomic_DNA"/>
</dbReference>
<proteinExistence type="inferred from homology"/>
<evidence type="ECO:0000256" key="4">
    <source>
        <dbReference type="ARBA" id="ARBA00022989"/>
    </source>
</evidence>
<evidence type="ECO:0000313" key="8">
    <source>
        <dbReference type="EMBL" id="MDC0692837.1"/>
    </source>
</evidence>
<evidence type="ECO:0000256" key="3">
    <source>
        <dbReference type="ARBA" id="ARBA00022692"/>
    </source>
</evidence>
<feature type="domain" description="Copper resistance protein D" evidence="7">
    <location>
        <begin position="186"/>
        <end position="282"/>
    </location>
</feature>
<dbReference type="EMBL" id="JAQNDI010000004">
    <property type="protein sequence ID" value="MDC0692837.1"/>
    <property type="molecule type" value="Genomic_DNA"/>
</dbReference>
<reference evidence="8 10" key="1">
    <citation type="submission" date="2023-01" db="EMBL/GenBank/DDBJ databases">
        <authorList>
            <person name="Dale J."/>
        </authorList>
    </citation>
    <scope>NUCLEOTIDE SEQUENCE [LARGE SCALE GENOMIC DNA]</scope>
    <source>
        <strain evidence="8 10">2022EL-01098</strain>
    </source>
</reference>
<feature type="transmembrane region" description="Helical" evidence="6">
    <location>
        <begin position="268"/>
        <end position="286"/>
    </location>
</feature>
<evidence type="ECO:0000313" key="9">
    <source>
        <dbReference type="EMBL" id="MDW2714360.1"/>
    </source>
</evidence>
<evidence type="ECO:0000256" key="2">
    <source>
        <dbReference type="ARBA" id="ARBA00022475"/>
    </source>
</evidence>
<feature type="transmembrane region" description="Helical" evidence="6">
    <location>
        <begin position="12"/>
        <end position="29"/>
    </location>
</feature>
<comment type="function">
    <text evidence="6">Involved in copper resistance.</text>
</comment>
<evidence type="ECO:0000256" key="5">
    <source>
        <dbReference type="ARBA" id="ARBA00023136"/>
    </source>
</evidence>
<sequence>MLSAVYVSLRFIHFISLIVAFGCLLYGAWWAPAALRRLMMQRFYPLMRHLLLASALSALLMLMAQGGLMGNGWSDVWQPAIWQAVAGTQFGGVWVWQILLAFVALAVVWLKPRRPGRLLLVLFCAQLLLLAGVGHAAMNDGLLGIVQRTNHALHLFCVASWFGGLLPFIYCLRLAHGRWRQAAIFTMMRFSRYGHLAVAGAIASGVVNALLIQGELISASPWGRMLLLKCALVAAMVAIALVNRYVLVPRMSAGGTRAEQLIVRTTQIEIALGALALFAVSLFATWEPF</sequence>
<keyword evidence="6" id="KW-0186">Copper</keyword>
<gene>
    <name evidence="9" type="primary">copD</name>
    <name evidence="8" type="ORF">PIK62_09360</name>
    <name evidence="9" type="ORF">RYZ49_00675</name>
</gene>
<feature type="transmembrane region" description="Helical" evidence="6">
    <location>
        <begin position="226"/>
        <end position="247"/>
    </location>
</feature>
<keyword evidence="2 6" id="KW-1003">Cell membrane</keyword>
<evidence type="ECO:0000256" key="1">
    <source>
        <dbReference type="ARBA" id="ARBA00004651"/>
    </source>
</evidence>
<comment type="subcellular location">
    <subcellularLocation>
        <location evidence="6">Cell inner membrane</location>
        <topology evidence="6">Multi-pass membrane protein</topology>
    </subcellularLocation>
    <subcellularLocation>
        <location evidence="1">Cell membrane</location>
        <topology evidence="1">Multi-pass membrane protein</topology>
    </subcellularLocation>
</comment>
<reference evidence="9 11" key="2">
    <citation type="submission" date="2023-10" db="EMBL/GenBank/DDBJ databases">
        <title>Fecal carriage and genetic characteristics of carbapenem-resistant Enterobacterales among healthy adults from four provinces of China.</title>
        <authorList>
            <person name="Li Y."/>
            <person name="Zhang R."/>
        </authorList>
    </citation>
    <scope>NUCLEOTIDE SEQUENCE [LARGE SCALE GENOMIC DNA]</scope>
    <source>
        <strain evidence="9 11">HN-157</strain>
    </source>
</reference>
<keyword evidence="6" id="KW-0997">Cell inner membrane</keyword>
<keyword evidence="10" id="KW-1185">Reference proteome</keyword>
<dbReference type="AlphaFoldDB" id="A0ABD5H7T3"/>
<feature type="transmembrane region" description="Helical" evidence="6">
    <location>
        <begin position="93"/>
        <end position="111"/>
    </location>
</feature>
<dbReference type="InterPro" id="IPR047689">
    <property type="entry name" value="CopD"/>
</dbReference>
<dbReference type="InterPro" id="IPR032694">
    <property type="entry name" value="CopC/D"/>
</dbReference>
<accession>A0ABD5H7T3</accession>
<keyword evidence="5 6" id="KW-0472">Membrane</keyword>
<evidence type="ECO:0000313" key="11">
    <source>
        <dbReference type="Proteomes" id="UP001287436"/>
    </source>
</evidence>
<comment type="similarity">
    <text evidence="6">Belongs to the CopD family.</text>
</comment>
<dbReference type="Pfam" id="PF05425">
    <property type="entry name" value="CopD"/>
    <property type="match status" value="1"/>
</dbReference>
<feature type="transmembrane region" description="Helical" evidence="6">
    <location>
        <begin position="118"/>
        <end position="137"/>
    </location>
</feature>
<dbReference type="InterPro" id="IPR008457">
    <property type="entry name" value="Cu-R_CopD_dom"/>
</dbReference>
<feature type="transmembrane region" description="Helical" evidence="6">
    <location>
        <begin position="193"/>
        <end position="214"/>
    </location>
</feature>
<dbReference type="PANTHER" id="PTHR34820:SF4">
    <property type="entry name" value="INNER MEMBRANE PROTEIN YEBZ"/>
    <property type="match status" value="1"/>
</dbReference>
<evidence type="ECO:0000313" key="10">
    <source>
        <dbReference type="Proteomes" id="UP001221816"/>
    </source>
</evidence>
<dbReference type="RefSeq" id="WP_087828997.1">
    <property type="nucleotide sequence ID" value="NZ_AP035775.1"/>
</dbReference>
<dbReference type="PANTHER" id="PTHR34820">
    <property type="entry name" value="INNER MEMBRANE PROTEIN YEBZ"/>
    <property type="match status" value="1"/>
</dbReference>
<dbReference type="GO" id="GO:0046688">
    <property type="term" value="P:response to copper ion"/>
    <property type="evidence" value="ECO:0007669"/>
    <property type="project" value="UniProtKB-UniRule"/>
</dbReference>
<evidence type="ECO:0000259" key="7">
    <source>
        <dbReference type="Pfam" id="PF05425"/>
    </source>
</evidence>
<dbReference type="NCBIfam" id="NF033808">
    <property type="entry name" value="copper_CopD"/>
    <property type="match status" value="1"/>
</dbReference>
<dbReference type="GO" id="GO:0005886">
    <property type="term" value="C:plasma membrane"/>
    <property type="evidence" value="ECO:0007669"/>
    <property type="project" value="UniProtKB-SubCell"/>
</dbReference>
<protein>
    <recommendedName>
        <fullName evidence="6">Copper resistance protein D</fullName>
    </recommendedName>
</protein>
<dbReference type="Proteomes" id="UP001287436">
    <property type="component" value="Unassembled WGS sequence"/>
</dbReference>
<feature type="transmembrane region" description="Helical" evidence="6">
    <location>
        <begin position="152"/>
        <end position="172"/>
    </location>
</feature>
<feature type="transmembrane region" description="Helical" evidence="6">
    <location>
        <begin position="50"/>
        <end position="73"/>
    </location>
</feature>